<keyword evidence="7 11" id="KW-1133">Transmembrane helix</keyword>
<organism evidence="14 15">
    <name type="scientific">Symbiodinium necroappetens</name>
    <dbReference type="NCBI Taxonomy" id="1628268"/>
    <lineage>
        <taxon>Eukaryota</taxon>
        <taxon>Sar</taxon>
        <taxon>Alveolata</taxon>
        <taxon>Dinophyceae</taxon>
        <taxon>Suessiales</taxon>
        <taxon>Symbiodiniaceae</taxon>
        <taxon>Symbiodinium</taxon>
    </lineage>
</organism>
<evidence type="ECO:0000256" key="10">
    <source>
        <dbReference type="ARBA" id="ARBA00023303"/>
    </source>
</evidence>
<evidence type="ECO:0000259" key="13">
    <source>
        <dbReference type="Pfam" id="PF00520"/>
    </source>
</evidence>
<keyword evidence="6" id="KW-0630">Potassium</keyword>
<keyword evidence="15" id="KW-1185">Reference proteome</keyword>
<evidence type="ECO:0000256" key="2">
    <source>
        <dbReference type="ARBA" id="ARBA00022448"/>
    </source>
</evidence>
<dbReference type="Gene3D" id="1.10.287.70">
    <property type="match status" value="1"/>
</dbReference>
<dbReference type="GO" id="GO:0005249">
    <property type="term" value="F:voltage-gated potassium channel activity"/>
    <property type="evidence" value="ECO:0007669"/>
    <property type="project" value="InterPro"/>
</dbReference>
<dbReference type="PANTHER" id="PTHR11537:SF254">
    <property type="entry name" value="POTASSIUM VOLTAGE-GATED CHANNEL PROTEIN SHAB"/>
    <property type="match status" value="1"/>
</dbReference>
<keyword evidence="8" id="KW-0406">Ion transport</keyword>
<keyword evidence="12" id="KW-0732">Signal</keyword>
<evidence type="ECO:0000256" key="4">
    <source>
        <dbReference type="ARBA" id="ARBA00022692"/>
    </source>
</evidence>
<evidence type="ECO:0000256" key="8">
    <source>
        <dbReference type="ARBA" id="ARBA00023065"/>
    </source>
</evidence>
<feature type="chain" id="PRO_5032444352" evidence="12">
    <location>
        <begin position="19"/>
        <end position="293"/>
    </location>
</feature>
<comment type="subcellular location">
    <subcellularLocation>
        <location evidence="1">Membrane</location>
        <topology evidence="1">Multi-pass membrane protein</topology>
    </subcellularLocation>
</comment>
<dbReference type="SUPFAM" id="SSF81324">
    <property type="entry name" value="Voltage-gated potassium channels"/>
    <property type="match status" value="1"/>
</dbReference>
<evidence type="ECO:0000256" key="5">
    <source>
        <dbReference type="ARBA" id="ARBA00022826"/>
    </source>
</evidence>
<feature type="domain" description="Ion transport" evidence="13">
    <location>
        <begin position="8"/>
        <end position="231"/>
    </location>
</feature>
<dbReference type="PANTHER" id="PTHR11537">
    <property type="entry name" value="VOLTAGE-GATED POTASSIUM CHANNEL"/>
    <property type="match status" value="1"/>
</dbReference>
<evidence type="ECO:0000256" key="6">
    <source>
        <dbReference type="ARBA" id="ARBA00022958"/>
    </source>
</evidence>
<dbReference type="AlphaFoldDB" id="A0A812MS70"/>
<dbReference type="EMBL" id="CAJNJA010011036">
    <property type="protein sequence ID" value="CAE7265751.1"/>
    <property type="molecule type" value="Genomic_DNA"/>
</dbReference>
<comment type="caution">
    <text evidence="14">The sequence shown here is derived from an EMBL/GenBank/DDBJ whole genome shotgun (WGS) entry which is preliminary data.</text>
</comment>
<dbReference type="Pfam" id="PF00520">
    <property type="entry name" value="Ion_trans"/>
    <property type="match status" value="1"/>
</dbReference>
<sequence length="293" mass="32476">MSLLYQLLTSALIVALFAVDCRTMSEETTEVYHNMEICATIIFTMEYGLRFYSCIESVQDAQQLSVSARWRRRICLMTSAACLIDVVSLISLYLDVCITSNIFRGVVSIRLLRLFTLFRLERKHKFLSPIVTVISNKRRELGATLGVAGLVLLISATLMYYVESGVNDKFSSILESMWWGTATLTTVGYGDIVPITPLGRCLGSLVAFIGVGLFGLPAGIIASGFADAHRAKSFELRHNSADHLEARMTRMMSVQHEVLAELQSLRTQMDSMLADQQRVLALLGAEKAQQMGG</sequence>
<keyword evidence="5" id="KW-0631">Potassium channel</keyword>
<protein>
    <submittedName>
        <fullName evidence="14">KCNQ5 protein</fullName>
    </submittedName>
</protein>
<gene>
    <name evidence="14" type="primary">KCNQ5</name>
    <name evidence="14" type="ORF">SNEC2469_LOCUS6235</name>
</gene>
<proteinExistence type="predicted"/>
<evidence type="ECO:0000256" key="9">
    <source>
        <dbReference type="ARBA" id="ARBA00023136"/>
    </source>
</evidence>
<evidence type="ECO:0000256" key="12">
    <source>
        <dbReference type="SAM" id="SignalP"/>
    </source>
</evidence>
<evidence type="ECO:0000313" key="14">
    <source>
        <dbReference type="EMBL" id="CAE7265751.1"/>
    </source>
</evidence>
<feature type="transmembrane region" description="Helical" evidence="11">
    <location>
        <begin position="205"/>
        <end position="226"/>
    </location>
</feature>
<evidence type="ECO:0000256" key="7">
    <source>
        <dbReference type="ARBA" id="ARBA00022989"/>
    </source>
</evidence>
<feature type="transmembrane region" description="Helical" evidence="11">
    <location>
        <begin position="141"/>
        <end position="162"/>
    </location>
</feature>
<feature type="signal peptide" evidence="12">
    <location>
        <begin position="1"/>
        <end position="18"/>
    </location>
</feature>
<accession>A0A812MS70</accession>
<evidence type="ECO:0000256" key="11">
    <source>
        <dbReference type="SAM" id="Phobius"/>
    </source>
</evidence>
<keyword evidence="2" id="KW-0813">Transport</keyword>
<evidence type="ECO:0000256" key="3">
    <source>
        <dbReference type="ARBA" id="ARBA00022538"/>
    </source>
</evidence>
<keyword evidence="4 11" id="KW-0812">Transmembrane</keyword>
<dbReference type="InterPro" id="IPR028325">
    <property type="entry name" value="VG_K_chnl"/>
</dbReference>
<dbReference type="GO" id="GO:0001508">
    <property type="term" value="P:action potential"/>
    <property type="evidence" value="ECO:0007669"/>
    <property type="project" value="TreeGrafter"/>
</dbReference>
<keyword evidence="9 11" id="KW-0472">Membrane</keyword>
<dbReference type="PRINTS" id="PR00169">
    <property type="entry name" value="KCHANNEL"/>
</dbReference>
<reference evidence="14" key="1">
    <citation type="submission" date="2021-02" db="EMBL/GenBank/DDBJ databases">
        <authorList>
            <person name="Dougan E. K."/>
            <person name="Rhodes N."/>
            <person name="Thang M."/>
            <person name="Chan C."/>
        </authorList>
    </citation>
    <scope>NUCLEOTIDE SEQUENCE</scope>
</reference>
<keyword evidence="10" id="KW-0407">Ion channel</keyword>
<dbReference type="InterPro" id="IPR005821">
    <property type="entry name" value="Ion_trans_dom"/>
</dbReference>
<evidence type="ECO:0000256" key="1">
    <source>
        <dbReference type="ARBA" id="ARBA00004141"/>
    </source>
</evidence>
<keyword evidence="3" id="KW-0633">Potassium transport</keyword>
<dbReference type="Proteomes" id="UP000601435">
    <property type="component" value="Unassembled WGS sequence"/>
</dbReference>
<dbReference type="OrthoDB" id="433309at2759"/>
<name>A0A812MS70_9DINO</name>
<dbReference type="GO" id="GO:0008076">
    <property type="term" value="C:voltage-gated potassium channel complex"/>
    <property type="evidence" value="ECO:0007669"/>
    <property type="project" value="InterPro"/>
</dbReference>
<evidence type="ECO:0000313" key="15">
    <source>
        <dbReference type="Proteomes" id="UP000601435"/>
    </source>
</evidence>